<organism evidence="2 3">
    <name type="scientific">Seminavis robusta</name>
    <dbReference type="NCBI Taxonomy" id="568900"/>
    <lineage>
        <taxon>Eukaryota</taxon>
        <taxon>Sar</taxon>
        <taxon>Stramenopiles</taxon>
        <taxon>Ochrophyta</taxon>
        <taxon>Bacillariophyta</taxon>
        <taxon>Bacillariophyceae</taxon>
        <taxon>Bacillariophycidae</taxon>
        <taxon>Naviculales</taxon>
        <taxon>Naviculaceae</taxon>
        <taxon>Seminavis</taxon>
    </lineage>
</organism>
<reference evidence="2" key="1">
    <citation type="submission" date="2020-06" db="EMBL/GenBank/DDBJ databases">
        <authorList>
            <consortium name="Plant Systems Biology data submission"/>
        </authorList>
    </citation>
    <scope>NUCLEOTIDE SEQUENCE</scope>
    <source>
        <strain evidence="2">D6</strain>
    </source>
</reference>
<protein>
    <submittedName>
        <fullName evidence="2">XV phospholipase A2</fullName>
    </submittedName>
</protein>
<comment type="caution">
    <text evidence="2">The sequence shown here is derived from an EMBL/GenBank/DDBJ whole genome shotgun (WGS) entry which is preliminary data.</text>
</comment>
<dbReference type="InterPro" id="IPR029058">
    <property type="entry name" value="AB_hydrolase_fold"/>
</dbReference>
<keyword evidence="3" id="KW-1185">Reference proteome</keyword>
<accession>A0A9N8DLX4</accession>
<feature type="region of interest" description="Disordered" evidence="1">
    <location>
        <begin position="1"/>
        <end position="26"/>
    </location>
</feature>
<name>A0A9N8DLX4_9STRA</name>
<dbReference type="EMBL" id="CAICTM010000229">
    <property type="protein sequence ID" value="CAB9505413.1"/>
    <property type="molecule type" value="Genomic_DNA"/>
</dbReference>
<dbReference type="InterPro" id="IPR003386">
    <property type="entry name" value="LACT/PDAT_acylTrfase"/>
</dbReference>
<feature type="region of interest" description="Disordered" evidence="1">
    <location>
        <begin position="831"/>
        <end position="852"/>
    </location>
</feature>
<dbReference type="AlphaFoldDB" id="A0A9N8DLX4"/>
<dbReference type="PANTHER" id="PTHR11440">
    <property type="entry name" value="LECITHIN-CHOLESTEROL ACYLTRANSFERASE-RELATED"/>
    <property type="match status" value="1"/>
</dbReference>
<feature type="region of interest" description="Disordered" evidence="1">
    <location>
        <begin position="588"/>
        <end position="609"/>
    </location>
</feature>
<proteinExistence type="predicted"/>
<evidence type="ECO:0000313" key="2">
    <source>
        <dbReference type="EMBL" id="CAB9505413.1"/>
    </source>
</evidence>
<dbReference type="Gene3D" id="3.40.50.1820">
    <property type="entry name" value="alpha/beta hydrolase"/>
    <property type="match status" value="1"/>
</dbReference>
<sequence length="870" mass="97685">MVHPKEFLRHQESDVHDGGQSSGKLQQYERQHTDAVNLIQSLWRQKNHPLEEKRDWILLPVLIIPGIASSGLVIEHSGLDNTKHAGQRVWMNAAFLASSRLEKGIINAAEILQANAFRKQQSEEAEDFSRAEEAYQIRSAWLHHMSLSDNMVDERPGNKVRAYNGLEGIEYLSDDSVTQVGSWVHAPVTKYLVEEMGYTKGKNLDGAPYDWRLPPKVSEERDGYLTKTIQRIEEMYDANDGLPVVLICHSMGCKMGHYFLNFCLQQKGQAWIDKYIHTYMPVGAPHAGVSLAVRAGVTGQGLNDQVDMLLEGDDEGLVLYRSWGSGAWLMPRILPTHVVPSCIVRREGELGLKIVSSIQVGPLFANRDKPPKDLRLTVIFRDSIRAHTNFAKVVYKRTAAGGVDATVSFNETFYIAVPHLDDHEHLGELNIYLEEPAGRLHQYGSDFRQQMRQWTSWSPIRNVKKKISEWLREMSKRWGSVLRVAVCETPLRFKTSQFRSSRAGDDQLVELVKEVSMCGCVGNDDTSEARAIEYSNDDIDEQTEEDDCLCGTSVRIKQGGNTHSDRDIHTQPRSDQPLGTLHVKVRYRPPPKPLMDRDTATPVAATTPGSTPCIPIQDKYKKLNPTINKANFEVWDGHDLLKFDGFCGPSFNCLQEYYEADPLGPTTKSSGEAPPVKRVRAIYGINLPTEVCAVYRHRPVVVVGDDLADSRYVLDTHAAFPPDGDESVENNPWAKHNLKDYQMRNGRIMETKSTLQNVPGRVEQRRCCGDGTVPYWNLIHCLSWTGQVPDLTIDELKGAEHRGILADARFHALLKQYCKVRDPRATALLHSKQQHLSRMRQSTTPGAGGIGSLQSALADMSDSLEVLPSA</sequence>
<dbReference type="Pfam" id="PF02450">
    <property type="entry name" value="LCAT"/>
    <property type="match status" value="1"/>
</dbReference>
<feature type="compositionally biased region" description="Basic and acidic residues" evidence="1">
    <location>
        <begin position="1"/>
        <end position="17"/>
    </location>
</feature>
<dbReference type="GO" id="GO:0008374">
    <property type="term" value="F:O-acyltransferase activity"/>
    <property type="evidence" value="ECO:0007669"/>
    <property type="project" value="InterPro"/>
</dbReference>
<dbReference type="OrthoDB" id="42294at2759"/>
<gene>
    <name evidence="2" type="ORF">SEMRO_230_G093300.1</name>
</gene>
<dbReference type="GO" id="GO:0006629">
    <property type="term" value="P:lipid metabolic process"/>
    <property type="evidence" value="ECO:0007669"/>
    <property type="project" value="InterPro"/>
</dbReference>
<dbReference type="Proteomes" id="UP001153069">
    <property type="component" value="Unassembled WGS sequence"/>
</dbReference>
<dbReference type="SUPFAM" id="SSF53474">
    <property type="entry name" value="alpha/beta-Hydrolases"/>
    <property type="match status" value="1"/>
</dbReference>
<evidence type="ECO:0000256" key="1">
    <source>
        <dbReference type="SAM" id="MobiDB-lite"/>
    </source>
</evidence>
<evidence type="ECO:0000313" key="3">
    <source>
        <dbReference type="Proteomes" id="UP001153069"/>
    </source>
</evidence>